<sequence>MLAVLFEVTVATPHRQRYLDLAALLRPQLDTIPGFISIERFQSLTDNNRVLSLSWWENEHAISQWRQFEAHRMAQSEGKAQLFDGYRIHICEVVRQHEFQRSARSEPAS</sequence>
<dbReference type="RefSeq" id="WP_110190263.1">
    <property type="nucleotide sequence ID" value="NZ_CP177354.1"/>
</dbReference>
<evidence type="ECO:0000313" key="2">
    <source>
        <dbReference type="EMBL" id="PXF28640.1"/>
    </source>
</evidence>
<name>A0ABX5LSQ9_9GAMM</name>
<organism evidence="2 3">
    <name type="scientific">Pokkaliibacter plantistimulans</name>
    <dbReference type="NCBI Taxonomy" id="1635171"/>
    <lineage>
        <taxon>Bacteria</taxon>
        <taxon>Pseudomonadati</taxon>
        <taxon>Pseudomonadota</taxon>
        <taxon>Gammaproteobacteria</taxon>
        <taxon>Oceanospirillales</taxon>
        <taxon>Balneatrichaceae</taxon>
        <taxon>Pokkaliibacter</taxon>
    </lineage>
</organism>
<comment type="caution">
    <text evidence="2">The sequence shown here is derived from an EMBL/GenBank/DDBJ whole genome shotgun (WGS) entry which is preliminary data.</text>
</comment>
<dbReference type="Gene3D" id="3.30.70.100">
    <property type="match status" value="1"/>
</dbReference>
<evidence type="ECO:0000259" key="1">
    <source>
        <dbReference type="PROSITE" id="PS51725"/>
    </source>
</evidence>
<dbReference type="InterPro" id="IPR052936">
    <property type="entry name" value="Jasmonate_Hydroxylase-like"/>
</dbReference>
<dbReference type="InterPro" id="IPR011008">
    <property type="entry name" value="Dimeric_a/b-barrel"/>
</dbReference>
<dbReference type="PANTHER" id="PTHR37811:SF2">
    <property type="entry name" value="ABM DOMAIN-CONTAINING PROTEIN"/>
    <property type="match status" value="1"/>
</dbReference>
<accession>A0ABX5LSQ9</accession>
<dbReference type="PROSITE" id="PS51725">
    <property type="entry name" value="ABM"/>
    <property type="match status" value="1"/>
</dbReference>
<reference evidence="2 3" key="1">
    <citation type="submission" date="2015-03" db="EMBL/GenBank/DDBJ databases">
        <authorList>
            <person name="Krishnan R."/>
            <person name="Midha S."/>
            <person name="Patil P.B."/>
            <person name="Rameshkumar N."/>
        </authorList>
    </citation>
    <scope>NUCLEOTIDE SEQUENCE [LARGE SCALE GENOMIC DNA]</scope>
    <source>
        <strain evidence="2 3">L1E11</strain>
    </source>
</reference>
<dbReference type="Proteomes" id="UP000248090">
    <property type="component" value="Unassembled WGS sequence"/>
</dbReference>
<gene>
    <name evidence="2" type="ORF">WH50_25240</name>
</gene>
<keyword evidence="3" id="KW-1185">Reference proteome</keyword>
<dbReference type="EMBL" id="LAPT01000177">
    <property type="protein sequence ID" value="PXF28640.1"/>
    <property type="molecule type" value="Genomic_DNA"/>
</dbReference>
<dbReference type="PANTHER" id="PTHR37811">
    <property type="entry name" value="BLL5343 PROTEIN"/>
    <property type="match status" value="1"/>
</dbReference>
<dbReference type="SUPFAM" id="SSF54909">
    <property type="entry name" value="Dimeric alpha+beta barrel"/>
    <property type="match status" value="1"/>
</dbReference>
<feature type="domain" description="ABM" evidence="1">
    <location>
        <begin position="2"/>
        <end position="90"/>
    </location>
</feature>
<evidence type="ECO:0000313" key="3">
    <source>
        <dbReference type="Proteomes" id="UP000248090"/>
    </source>
</evidence>
<protein>
    <recommendedName>
        <fullName evidence="1">ABM domain-containing protein</fullName>
    </recommendedName>
</protein>
<dbReference type="Pfam" id="PF03992">
    <property type="entry name" value="ABM"/>
    <property type="match status" value="1"/>
</dbReference>
<proteinExistence type="predicted"/>
<dbReference type="InterPro" id="IPR007138">
    <property type="entry name" value="ABM_dom"/>
</dbReference>